<name>A0A916XB95_9SPHI</name>
<evidence type="ECO:0000256" key="2">
    <source>
        <dbReference type="ARBA" id="ARBA00002681"/>
    </source>
</evidence>
<evidence type="ECO:0000313" key="10">
    <source>
        <dbReference type="Proteomes" id="UP000651668"/>
    </source>
</evidence>
<evidence type="ECO:0000313" key="9">
    <source>
        <dbReference type="EMBL" id="GGC59101.1"/>
    </source>
</evidence>
<gene>
    <name evidence="7 9" type="primary">pgl</name>
    <name evidence="9" type="ORF">GCM10011387_10920</name>
</gene>
<reference evidence="9" key="1">
    <citation type="journal article" date="2014" name="Int. J. Syst. Evol. Microbiol.">
        <title>Complete genome sequence of Corynebacterium casei LMG S-19264T (=DSM 44701T), isolated from a smear-ripened cheese.</title>
        <authorList>
            <consortium name="US DOE Joint Genome Institute (JGI-PGF)"/>
            <person name="Walter F."/>
            <person name="Albersmeier A."/>
            <person name="Kalinowski J."/>
            <person name="Ruckert C."/>
        </authorList>
    </citation>
    <scope>NUCLEOTIDE SEQUENCE</scope>
    <source>
        <strain evidence="9">CGMCC 1.15343</strain>
    </source>
</reference>
<dbReference type="CDD" id="cd01400">
    <property type="entry name" value="6PGL"/>
    <property type="match status" value="1"/>
</dbReference>
<dbReference type="InterPro" id="IPR005900">
    <property type="entry name" value="6-phosphogluconolactonase_DevB"/>
</dbReference>
<comment type="catalytic activity">
    <reaction evidence="1 7">
        <text>6-phospho-D-glucono-1,5-lactone + H2O = 6-phospho-D-gluconate + H(+)</text>
        <dbReference type="Rhea" id="RHEA:12556"/>
        <dbReference type="ChEBI" id="CHEBI:15377"/>
        <dbReference type="ChEBI" id="CHEBI:15378"/>
        <dbReference type="ChEBI" id="CHEBI:57955"/>
        <dbReference type="ChEBI" id="CHEBI:58759"/>
        <dbReference type="EC" id="3.1.1.31"/>
    </reaction>
</comment>
<feature type="domain" description="Glucosamine/galactosamine-6-phosphate isomerase" evidence="8">
    <location>
        <begin position="9"/>
        <end position="229"/>
    </location>
</feature>
<protein>
    <recommendedName>
        <fullName evidence="6 7">6-phosphogluconolactonase</fullName>
        <shortName evidence="7">6PGL</shortName>
        <ecNumber evidence="5 7">3.1.1.31</ecNumber>
    </recommendedName>
</protein>
<dbReference type="Proteomes" id="UP000651668">
    <property type="component" value="Unassembled WGS sequence"/>
</dbReference>
<dbReference type="GO" id="GO:0006098">
    <property type="term" value="P:pentose-phosphate shunt"/>
    <property type="evidence" value="ECO:0007669"/>
    <property type="project" value="InterPro"/>
</dbReference>
<dbReference type="Pfam" id="PF01182">
    <property type="entry name" value="Glucosamine_iso"/>
    <property type="match status" value="1"/>
</dbReference>
<dbReference type="InterPro" id="IPR006148">
    <property type="entry name" value="Glc/Gal-6P_isomerase"/>
</dbReference>
<evidence type="ECO:0000259" key="8">
    <source>
        <dbReference type="Pfam" id="PF01182"/>
    </source>
</evidence>
<dbReference type="SUPFAM" id="SSF100950">
    <property type="entry name" value="NagB/RpiA/CoA transferase-like"/>
    <property type="match status" value="1"/>
</dbReference>
<comment type="pathway">
    <text evidence="3 7">Carbohydrate degradation; pentose phosphate pathway; D-ribulose 5-phosphate from D-glucose 6-phosphate (oxidative stage): step 2/3.</text>
</comment>
<evidence type="ECO:0000256" key="4">
    <source>
        <dbReference type="ARBA" id="ARBA00010662"/>
    </source>
</evidence>
<evidence type="ECO:0000256" key="5">
    <source>
        <dbReference type="ARBA" id="ARBA00013198"/>
    </source>
</evidence>
<dbReference type="EC" id="3.1.1.31" evidence="5 7"/>
<dbReference type="NCBIfam" id="TIGR01198">
    <property type="entry name" value="pgl"/>
    <property type="match status" value="1"/>
</dbReference>
<dbReference type="InterPro" id="IPR039104">
    <property type="entry name" value="6PGL"/>
</dbReference>
<reference evidence="9" key="2">
    <citation type="submission" date="2020-09" db="EMBL/GenBank/DDBJ databases">
        <authorList>
            <person name="Sun Q."/>
            <person name="Zhou Y."/>
        </authorList>
    </citation>
    <scope>NUCLEOTIDE SEQUENCE</scope>
    <source>
        <strain evidence="9">CGMCC 1.15343</strain>
    </source>
</reference>
<dbReference type="AlphaFoldDB" id="A0A916XB95"/>
<dbReference type="GO" id="GO:0017057">
    <property type="term" value="F:6-phosphogluconolactonase activity"/>
    <property type="evidence" value="ECO:0007669"/>
    <property type="project" value="UniProtKB-UniRule"/>
</dbReference>
<comment type="function">
    <text evidence="2 7">Hydrolysis of 6-phosphogluconolactone to 6-phosphogluconate.</text>
</comment>
<dbReference type="EMBL" id="BMIL01000003">
    <property type="protein sequence ID" value="GGC59101.1"/>
    <property type="molecule type" value="Genomic_DNA"/>
</dbReference>
<dbReference type="GO" id="GO:0005975">
    <property type="term" value="P:carbohydrate metabolic process"/>
    <property type="evidence" value="ECO:0007669"/>
    <property type="project" value="UniProtKB-UniRule"/>
</dbReference>
<evidence type="ECO:0000256" key="1">
    <source>
        <dbReference type="ARBA" id="ARBA00000832"/>
    </source>
</evidence>
<dbReference type="InterPro" id="IPR037171">
    <property type="entry name" value="NagB/RpiA_transferase-like"/>
</dbReference>
<accession>A0A916XB95</accession>
<dbReference type="PANTHER" id="PTHR11054:SF0">
    <property type="entry name" value="6-PHOSPHOGLUCONOLACTONASE"/>
    <property type="match status" value="1"/>
</dbReference>
<sequence length="241" mass="26929">MNLLIYHGKDELLEDLATFILKVGNEAIAENGRFNFVLTGGSSPKTLYQQLATKYKDDLDWQQVYFFFGDERNVSATDKDYNGLMAAESLLRPLNIQEDHIFYVNTSLSPVEAASAYQNEINMHFNGGLPAFDFILLGMGDDAHTASLFPETEILESSEVGVEAVFVEKLNTYRISMTAGLINHAKNIAFLVFGKSKADAVKQVIESEEEDTTHYPAQLIKPYNGHVTWFLDQEAAANLNT</sequence>
<proteinExistence type="inferred from homology"/>
<keyword evidence="10" id="KW-1185">Reference proteome</keyword>
<dbReference type="Gene3D" id="3.40.50.1360">
    <property type="match status" value="1"/>
</dbReference>
<dbReference type="RefSeq" id="WP_188625844.1">
    <property type="nucleotide sequence ID" value="NZ_BMIL01000003.1"/>
</dbReference>
<evidence type="ECO:0000256" key="7">
    <source>
        <dbReference type="RuleBase" id="RU365095"/>
    </source>
</evidence>
<comment type="similarity">
    <text evidence="4 7">Belongs to the glucosamine/galactosamine-6-phosphate isomerase family. 6-phosphogluconolactonase subfamily.</text>
</comment>
<evidence type="ECO:0000256" key="6">
    <source>
        <dbReference type="ARBA" id="ARBA00020337"/>
    </source>
</evidence>
<comment type="caution">
    <text evidence="9">The sequence shown here is derived from an EMBL/GenBank/DDBJ whole genome shotgun (WGS) entry which is preliminary data.</text>
</comment>
<organism evidence="9 10">
    <name type="scientific">Pedobacter quisquiliarum</name>
    <dbReference type="NCBI Taxonomy" id="1834438"/>
    <lineage>
        <taxon>Bacteria</taxon>
        <taxon>Pseudomonadati</taxon>
        <taxon>Bacteroidota</taxon>
        <taxon>Sphingobacteriia</taxon>
        <taxon>Sphingobacteriales</taxon>
        <taxon>Sphingobacteriaceae</taxon>
        <taxon>Pedobacter</taxon>
    </lineage>
</organism>
<keyword evidence="7" id="KW-0378">Hydrolase</keyword>
<dbReference type="PANTHER" id="PTHR11054">
    <property type="entry name" value="6-PHOSPHOGLUCONOLACTONASE"/>
    <property type="match status" value="1"/>
</dbReference>
<evidence type="ECO:0000256" key="3">
    <source>
        <dbReference type="ARBA" id="ARBA00004961"/>
    </source>
</evidence>